<protein>
    <submittedName>
        <fullName evidence="2">Uncharacterized protein</fullName>
    </submittedName>
</protein>
<proteinExistence type="predicted"/>
<evidence type="ECO:0000313" key="3">
    <source>
        <dbReference type="Proteomes" id="UP000289738"/>
    </source>
</evidence>
<feature type="region of interest" description="Disordered" evidence="1">
    <location>
        <begin position="43"/>
        <end position="73"/>
    </location>
</feature>
<name>A0A445AEP6_ARAHY</name>
<organism evidence="2 3">
    <name type="scientific">Arachis hypogaea</name>
    <name type="common">Peanut</name>
    <dbReference type="NCBI Taxonomy" id="3818"/>
    <lineage>
        <taxon>Eukaryota</taxon>
        <taxon>Viridiplantae</taxon>
        <taxon>Streptophyta</taxon>
        <taxon>Embryophyta</taxon>
        <taxon>Tracheophyta</taxon>
        <taxon>Spermatophyta</taxon>
        <taxon>Magnoliopsida</taxon>
        <taxon>eudicotyledons</taxon>
        <taxon>Gunneridae</taxon>
        <taxon>Pentapetalae</taxon>
        <taxon>rosids</taxon>
        <taxon>fabids</taxon>
        <taxon>Fabales</taxon>
        <taxon>Fabaceae</taxon>
        <taxon>Papilionoideae</taxon>
        <taxon>50 kb inversion clade</taxon>
        <taxon>dalbergioids sensu lato</taxon>
        <taxon>Dalbergieae</taxon>
        <taxon>Pterocarpus clade</taxon>
        <taxon>Arachis</taxon>
    </lineage>
</organism>
<dbReference type="AlphaFoldDB" id="A0A445AEP6"/>
<dbReference type="Proteomes" id="UP000289738">
    <property type="component" value="Chromosome B02"/>
</dbReference>
<sequence length="73" mass="8254">MVVIDGTSSLEALFRDMAVNNSSKVGRPPATKNPLMPCQALYEMPVEEKDEGKKKDSEGEEEQEEGERQRRRT</sequence>
<evidence type="ECO:0000313" key="2">
    <source>
        <dbReference type="EMBL" id="RYR24899.1"/>
    </source>
</evidence>
<comment type="caution">
    <text evidence="2">The sequence shown here is derived from an EMBL/GenBank/DDBJ whole genome shotgun (WGS) entry which is preliminary data.</text>
</comment>
<keyword evidence="3" id="KW-1185">Reference proteome</keyword>
<accession>A0A445AEP6</accession>
<feature type="compositionally biased region" description="Basic and acidic residues" evidence="1">
    <location>
        <begin position="46"/>
        <end position="57"/>
    </location>
</feature>
<evidence type="ECO:0000256" key="1">
    <source>
        <dbReference type="SAM" id="MobiDB-lite"/>
    </source>
</evidence>
<reference evidence="2 3" key="1">
    <citation type="submission" date="2019-01" db="EMBL/GenBank/DDBJ databases">
        <title>Sequencing of cultivated peanut Arachis hypogaea provides insights into genome evolution and oil improvement.</title>
        <authorList>
            <person name="Chen X."/>
        </authorList>
    </citation>
    <scope>NUCLEOTIDE SEQUENCE [LARGE SCALE GENOMIC DNA]</scope>
    <source>
        <strain evidence="3">cv. Fuhuasheng</strain>
        <tissue evidence="2">Leaves</tissue>
    </source>
</reference>
<gene>
    <name evidence="2" type="ORF">Ahy_B02g058478</name>
</gene>
<dbReference type="EMBL" id="SDMP01000012">
    <property type="protein sequence ID" value="RYR24899.1"/>
    <property type="molecule type" value="Genomic_DNA"/>
</dbReference>